<dbReference type="RefSeq" id="XP_043158253.1">
    <property type="nucleotide sequence ID" value="XM_043302318.1"/>
</dbReference>
<organism evidence="1 2">
    <name type="scientific">Aspergillus pseudoviridinutans</name>
    <dbReference type="NCBI Taxonomy" id="1517512"/>
    <lineage>
        <taxon>Eukaryota</taxon>
        <taxon>Fungi</taxon>
        <taxon>Dikarya</taxon>
        <taxon>Ascomycota</taxon>
        <taxon>Pezizomycotina</taxon>
        <taxon>Eurotiomycetes</taxon>
        <taxon>Eurotiomycetidae</taxon>
        <taxon>Eurotiales</taxon>
        <taxon>Aspergillaceae</taxon>
        <taxon>Aspergillus</taxon>
        <taxon>Aspergillus subgen. Fumigati</taxon>
    </lineage>
</organism>
<evidence type="ECO:0008006" key="3">
    <source>
        <dbReference type="Google" id="ProtNLM"/>
    </source>
</evidence>
<reference evidence="1 2" key="1">
    <citation type="submission" date="2018-10" db="EMBL/GenBank/DDBJ databases">
        <title>Pan-genome distribution and transcriptional activeness of fungal secondary metabolism genes in Aspergillus section Fumigati.</title>
        <authorList>
            <person name="Takahashi H."/>
            <person name="Umemura M."/>
            <person name="Ninomiya A."/>
            <person name="Kusuya Y."/>
            <person name="Urayama S."/>
            <person name="Shimizu M."/>
            <person name="Watanabe A."/>
            <person name="Kamei K."/>
            <person name="Yaguchi T."/>
            <person name="Hagiwara D."/>
        </authorList>
    </citation>
    <scope>NUCLEOTIDE SEQUENCE [LARGE SCALE GENOMIC DNA]</scope>
    <source>
        <strain evidence="1 2">IFM 55266</strain>
    </source>
</reference>
<keyword evidence="2" id="KW-1185">Reference proteome</keyword>
<name>A0A9P3BA72_9EURO</name>
<sequence length="279" mass="31163">MTSTSTSPPLCSNSTPNISASDAVLHLSSATHIDAPSQDVWNALIDTSTWPTWNTFVPRVTIREQPDSPDASPDSLSPILQKGTKMTFHVHMDPSSTKPQKANDTQLAIVEFEPPNPSAKKPGRIVWASDPNAKGGFPASLLTAERVHEIVEIEVPGEDGQMRRGTEVRNWEAQVGYLVYIVRWMFGGRLKENFEIWVRDLKGEANGDRQTADMQDMIKRPGNVEYLHQLFQVYHLLGYLDAARLNDDAVELRPKKTNIFPADVRVTETDFREAGVMIP</sequence>
<dbReference type="OrthoDB" id="509124at2759"/>
<dbReference type="Gene3D" id="3.30.530.20">
    <property type="match status" value="1"/>
</dbReference>
<comment type="caution">
    <text evidence="1">The sequence shown here is derived from an EMBL/GenBank/DDBJ whole genome shotgun (WGS) entry which is preliminary data.</text>
</comment>
<dbReference type="Proteomes" id="UP001043456">
    <property type="component" value="Unassembled WGS sequence"/>
</dbReference>
<evidence type="ECO:0000313" key="2">
    <source>
        <dbReference type="Proteomes" id="UP001043456"/>
    </source>
</evidence>
<accession>A0A9P3BA72</accession>
<proteinExistence type="predicted"/>
<dbReference type="AlphaFoldDB" id="A0A9P3BA72"/>
<dbReference type="SUPFAM" id="SSF55961">
    <property type="entry name" value="Bet v1-like"/>
    <property type="match status" value="1"/>
</dbReference>
<evidence type="ECO:0000313" key="1">
    <source>
        <dbReference type="EMBL" id="GIJ87507.1"/>
    </source>
</evidence>
<protein>
    <recommendedName>
        <fullName evidence="3">Coenzyme Q-binding protein COQ10 START domain-containing protein</fullName>
    </recommendedName>
</protein>
<dbReference type="CDD" id="cd07822">
    <property type="entry name" value="SRPBCC_4"/>
    <property type="match status" value="1"/>
</dbReference>
<dbReference type="GeneID" id="67005026"/>
<gene>
    <name evidence="1" type="ORF">Asppvi_006415</name>
</gene>
<dbReference type="InterPro" id="IPR023393">
    <property type="entry name" value="START-like_dom_sf"/>
</dbReference>
<dbReference type="EMBL" id="BHVY01000004">
    <property type="protein sequence ID" value="GIJ87507.1"/>
    <property type="molecule type" value="Genomic_DNA"/>
</dbReference>